<dbReference type="PANTHER" id="PTHR34351:SF1">
    <property type="entry name" value="SLR1927 PROTEIN"/>
    <property type="match status" value="1"/>
</dbReference>
<dbReference type="InterPro" id="IPR002881">
    <property type="entry name" value="DUF58"/>
</dbReference>
<dbReference type="AlphaFoldDB" id="A0A841IZ84"/>
<evidence type="ECO:0000256" key="2">
    <source>
        <dbReference type="SAM" id="Phobius"/>
    </source>
</evidence>
<gene>
    <name evidence="4" type="ORF">FHS13_003420</name>
</gene>
<feature type="transmembrane region" description="Helical" evidence="2">
    <location>
        <begin position="33"/>
        <end position="55"/>
    </location>
</feature>
<sequence>MHPRRALTARGICMLALGAAALTFGSLVGQRELVGLGVLLVALPALSALSLSGSIGRITHHRSLSPERVPAGHDARVGVRIGNMSATWPVSSVSVQDTLPTLLGHEPRYGIGFLRPGATRDVSYLVRPAVRGVYPIGPLWVSVSDPLGCVRVSRLLGAPAPLLVTPVALPLTRAGTSDSPRGEEPPRRPVGGIGEQDPIPREYRHGDEMRRVHWRSTARHGELMVRREEQDRRDLGAVLLDTRASAHRGRGADHSLETAVAVAASVAVHLLGSSHELHLHTDRARMDASGTDAVLDDLALLTPSGGTSLLPGIAGLRAAPGSPALTVAVLGALSAEEATELARTGRGRRLALLCSEAAWAAPGALAGAADILSSGGWQVAALASPTELPPLWHGAVLSHSFGKGPR</sequence>
<feature type="region of interest" description="Disordered" evidence="1">
    <location>
        <begin position="172"/>
        <end position="201"/>
    </location>
</feature>
<keyword evidence="2" id="KW-0472">Membrane</keyword>
<keyword evidence="2" id="KW-0812">Transmembrane</keyword>
<proteinExistence type="predicted"/>
<name>A0A841IZ84_9ACTN</name>
<dbReference type="RefSeq" id="WP_184292898.1">
    <property type="nucleotide sequence ID" value="NZ_JACHJO010000010.1"/>
</dbReference>
<keyword evidence="5" id="KW-1185">Reference proteome</keyword>
<dbReference type="Pfam" id="PF01882">
    <property type="entry name" value="DUF58"/>
    <property type="match status" value="1"/>
</dbReference>
<feature type="transmembrane region" description="Helical" evidence="2">
    <location>
        <begin position="7"/>
        <end position="27"/>
    </location>
</feature>
<evidence type="ECO:0000259" key="3">
    <source>
        <dbReference type="Pfam" id="PF01882"/>
    </source>
</evidence>
<evidence type="ECO:0000256" key="1">
    <source>
        <dbReference type="SAM" id="MobiDB-lite"/>
    </source>
</evidence>
<protein>
    <submittedName>
        <fullName evidence="4">Uncharacterized protein (DUF58 family)</fullName>
    </submittedName>
</protein>
<feature type="domain" description="DUF58" evidence="3">
    <location>
        <begin position="201"/>
        <end position="271"/>
    </location>
</feature>
<dbReference type="EMBL" id="JACHJO010000010">
    <property type="protein sequence ID" value="MBB6121451.1"/>
    <property type="molecule type" value="Genomic_DNA"/>
</dbReference>
<organism evidence="4 5">
    <name type="scientific">Nocardiopsis algeriensis</name>
    <dbReference type="NCBI Taxonomy" id="1478215"/>
    <lineage>
        <taxon>Bacteria</taxon>
        <taxon>Bacillati</taxon>
        <taxon>Actinomycetota</taxon>
        <taxon>Actinomycetes</taxon>
        <taxon>Streptosporangiales</taxon>
        <taxon>Nocardiopsidaceae</taxon>
        <taxon>Nocardiopsis</taxon>
    </lineage>
</organism>
<accession>A0A841IZ84</accession>
<evidence type="ECO:0000313" key="4">
    <source>
        <dbReference type="EMBL" id="MBB6121451.1"/>
    </source>
</evidence>
<dbReference type="Proteomes" id="UP000536604">
    <property type="component" value="Unassembled WGS sequence"/>
</dbReference>
<reference evidence="4 5" key="1">
    <citation type="submission" date="2020-08" db="EMBL/GenBank/DDBJ databases">
        <title>Genomic Encyclopedia of Type Strains, Phase III (KMG-III): the genomes of soil and plant-associated and newly described type strains.</title>
        <authorList>
            <person name="Whitman W."/>
        </authorList>
    </citation>
    <scope>NUCLEOTIDE SEQUENCE [LARGE SCALE GENOMIC DNA]</scope>
    <source>
        <strain evidence="4 5">CECT 8712</strain>
    </source>
</reference>
<comment type="caution">
    <text evidence="4">The sequence shown here is derived from an EMBL/GenBank/DDBJ whole genome shotgun (WGS) entry which is preliminary data.</text>
</comment>
<dbReference type="PANTHER" id="PTHR34351">
    <property type="entry name" value="SLR1927 PROTEIN-RELATED"/>
    <property type="match status" value="1"/>
</dbReference>
<keyword evidence="2" id="KW-1133">Transmembrane helix</keyword>
<evidence type="ECO:0000313" key="5">
    <source>
        <dbReference type="Proteomes" id="UP000536604"/>
    </source>
</evidence>